<evidence type="ECO:0000256" key="3">
    <source>
        <dbReference type="ARBA" id="ARBA00022452"/>
    </source>
</evidence>
<dbReference type="Pfam" id="PF07715">
    <property type="entry name" value="Plug"/>
    <property type="match status" value="1"/>
</dbReference>
<evidence type="ECO:0000256" key="2">
    <source>
        <dbReference type="ARBA" id="ARBA00022448"/>
    </source>
</evidence>
<keyword evidence="9 13" id="KW-0798">TonB box</keyword>
<dbReference type="Pfam" id="PF13715">
    <property type="entry name" value="CarbopepD_reg_2"/>
    <property type="match status" value="1"/>
</dbReference>
<dbReference type="SUPFAM" id="SSF56935">
    <property type="entry name" value="Porins"/>
    <property type="match status" value="1"/>
</dbReference>
<keyword evidence="17" id="KW-1185">Reference proteome</keyword>
<dbReference type="PANTHER" id="PTHR32552">
    <property type="entry name" value="FERRICHROME IRON RECEPTOR-RELATED"/>
    <property type="match status" value="1"/>
</dbReference>
<keyword evidence="5 12" id="KW-0812">Transmembrane</keyword>
<organism evidence="16 17">
    <name type="scientific">Neotamlana laminarinivorans</name>
    <dbReference type="NCBI Taxonomy" id="2883124"/>
    <lineage>
        <taxon>Bacteria</taxon>
        <taxon>Pseudomonadati</taxon>
        <taxon>Bacteroidota</taxon>
        <taxon>Flavobacteriia</taxon>
        <taxon>Flavobacteriales</taxon>
        <taxon>Flavobacteriaceae</taxon>
        <taxon>Neotamlana</taxon>
    </lineage>
</organism>
<dbReference type="RefSeq" id="WP_226542668.1">
    <property type="nucleotide sequence ID" value="NZ_JAJAPW010000003.1"/>
</dbReference>
<name>A0A9X1HYQ0_9FLAO</name>
<reference evidence="16" key="1">
    <citation type="submission" date="2021-10" db="EMBL/GenBank/DDBJ databases">
        <title>Tamlana sargassums sp. nov., and Tamlana laminarinivorans sp. nov., two new bacteria isolated from the brown alga.</title>
        <authorList>
            <person name="Li J."/>
        </authorList>
    </citation>
    <scope>NUCLEOTIDE SEQUENCE</scope>
    <source>
        <strain evidence="16">PT2-4</strain>
    </source>
</reference>
<evidence type="ECO:0000256" key="12">
    <source>
        <dbReference type="PROSITE-ProRule" id="PRU01360"/>
    </source>
</evidence>
<dbReference type="InterPro" id="IPR037066">
    <property type="entry name" value="Plug_dom_sf"/>
</dbReference>
<protein>
    <submittedName>
        <fullName evidence="16">TonB-dependent receptor</fullName>
    </submittedName>
</protein>
<dbReference type="PANTHER" id="PTHR32552:SF89">
    <property type="entry name" value="CATECHOLATE SIDEROPHORE RECEPTOR FIU"/>
    <property type="match status" value="1"/>
</dbReference>
<evidence type="ECO:0000256" key="9">
    <source>
        <dbReference type="ARBA" id="ARBA00023077"/>
    </source>
</evidence>
<feature type="domain" description="TonB-dependent receptor-like beta-barrel" evidence="14">
    <location>
        <begin position="325"/>
        <end position="881"/>
    </location>
</feature>
<dbReference type="Gene3D" id="2.40.170.20">
    <property type="entry name" value="TonB-dependent receptor, beta-barrel domain"/>
    <property type="match status" value="1"/>
</dbReference>
<comment type="subcellular location">
    <subcellularLocation>
        <location evidence="1 12">Cell outer membrane</location>
        <topology evidence="1 12">Multi-pass membrane protein</topology>
    </subcellularLocation>
</comment>
<dbReference type="InterPro" id="IPR039426">
    <property type="entry name" value="TonB-dep_rcpt-like"/>
</dbReference>
<evidence type="ECO:0000256" key="11">
    <source>
        <dbReference type="ARBA" id="ARBA00023237"/>
    </source>
</evidence>
<evidence type="ECO:0000256" key="6">
    <source>
        <dbReference type="ARBA" id="ARBA00022729"/>
    </source>
</evidence>
<dbReference type="PROSITE" id="PS52016">
    <property type="entry name" value="TONB_DEPENDENT_REC_3"/>
    <property type="match status" value="1"/>
</dbReference>
<keyword evidence="4" id="KW-0410">Iron transport</keyword>
<dbReference type="InterPro" id="IPR000531">
    <property type="entry name" value="Beta-barrel_TonB"/>
</dbReference>
<dbReference type="EMBL" id="JAJAPW010000003">
    <property type="protein sequence ID" value="MCB4798578.1"/>
    <property type="molecule type" value="Genomic_DNA"/>
</dbReference>
<evidence type="ECO:0000256" key="8">
    <source>
        <dbReference type="ARBA" id="ARBA00023065"/>
    </source>
</evidence>
<keyword evidence="8" id="KW-0406">Ion transport</keyword>
<dbReference type="Pfam" id="PF00593">
    <property type="entry name" value="TonB_dep_Rec_b-barrel"/>
    <property type="match status" value="1"/>
</dbReference>
<evidence type="ECO:0000256" key="1">
    <source>
        <dbReference type="ARBA" id="ARBA00004571"/>
    </source>
</evidence>
<comment type="caution">
    <text evidence="16">The sequence shown here is derived from an EMBL/GenBank/DDBJ whole genome shotgun (WGS) entry which is preliminary data.</text>
</comment>
<dbReference type="Gene3D" id="2.60.40.1120">
    <property type="entry name" value="Carboxypeptidase-like, regulatory domain"/>
    <property type="match status" value="1"/>
</dbReference>
<dbReference type="SUPFAM" id="SSF49464">
    <property type="entry name" value="Carboxypeptidase regulatory domain-like"/>
    <property type="match status" value="1"/>
</dbReference>
<proteinExistence type="inferred from homology"/>
<evidence type="ECO:0000313" key="17">
    <source>
        <dbReference type="Proteomes" id="UP001139199"/>
    </source>
</evidence>
<dbReference type="InterPro" id="IPR008969">
    <property type="entry name" value="CarboxyPept-like_regulatory"/>
</dbReference>
<dbReference type="GO" id="GO:0009279">
    <property type="term" value="C:cell outer membrane"/>
    <property type="evidence" value="ECO:0007669"/>
    <property type="project" value="UniProtKB-SubCell"/>
</dbReference>
<dbReference type="GO" id="GO:0015344">
    <property type="term" value="F:siderophore uptake transmembrane transporter activity"/>
    <property type="evidence" value="ECO:0007669"/>
    <property type="project" value="TreeGrafter"/>
</dbReference>
<feature type="domain" description="TonB-dependent receptor plug" evidence="15">
    <location>
        <begin position="119"/>
        <end position="233"/>
    </location>
</feature>
<evidence type="ECO:0000259" key="14">
    <source>
        <dbReference type="Pfam" id="PF00593"/>
    </source>
</evidence>
<evidence type="ECO:0000256" key="5">
    <source>
        <dbReference type="ARBA" id="ARBA00022692"/>
    </source>
</evidence>
<accession>A0A9X1HYQ0</accession>
<evidence type="ECO:0000256" key="7">
    <source>
        <dbReference type="ARBA" id="ARBA00023004"/>
    </source>
</evidence>
<evidence type="ECO:0000256" key="4">
    <source>
        <dbReference type="ARBA" id="ARBA00022496"/>
    </source>
</evidence>
<evidence type="ECO:0000256" key="10">
    <source>
        <dbReference type="ARBA" id="ARBA00023136"/>
    </source>
</evidence>
<dbReference type="AlphaFoldDB" id="A0A9X1HYQ0"/>
<gene>
    <name evidence="16" type="ORF">LG649_06970</name>
</gene>
<keyword evidence="16" id="KW-0675">Receptor</keyword>
<dbReference type="InterPro" id="IPR036942">
    <property type="entry name" value="Beta-barrel_TonB_sf"/>
</dbReference>
<evidence type="ECO:0000256" key="13">
    <source>
        <dbReference type="RuleBase" id="RU003357"/>
    </source>
</evidence>
<dbReference type="Gene3D" id="2.170.130.10">
    <property type="entry name" value="TonB-dependent receptor, plug domain"/>
    <property type="match status" value="1"/>
</dbReference>
<keyword evidence="11 12" id="KW-0998">Cell outer membrane</keyword>
<keyword evidence="7" id="KW-0408">Iron</keyword>
<dbReference type="Proteomes" id="UP001139199">
    <property type="component" value="Unassembled WGS sequence"/>
</dbReference>
<dbReference type="InterPro" id="IPR012910">
    <property type="entry name" value="Plug_dom"/>
</dbReference>
<evidence type="ECO:0000259" key="15">
    <source>
        <dbReference type="Pfam" id="PF07715"/>
    </source>
</evidence>
<keyword evidence="3 12" id="KW-1134">Transmembrane beta strand</keyword>
<keyword evidence="6" id="KW-0732">Signal</keyword>
<keyword evidence="2 12" id="KW-0813">Transport</keyword>
<evidence type="ECO:0000313" key="16">
    <source>
        <dbReference type="EMBL" id="MCB4798578.1"/>
    </source>
</evidence>
<comment type="similarity">
    <text evidence="12 13">Belongs to the TonB-dependent receptor family.</text>
</comment>
<sequence length="935" mass="103223">MLSTKIIAFIFALNSFLLISQSKFSGRILDSNNLPLEGVTILLKSNTNLLTMTDSNGEFILENISDGNYTLTISHLGYKTIIEDLNISENFTKNYTLSPDLLNLHTVVITGNFNPKSQLESSTSISTLNTNAFKQIVPQGTANLLQTIPGTFADASAGEVFTRVYTRGISAAAEDDLGWYYVSLQEDGLPVSLVQHSYYGSDLFHRADITTQKVEALRGGSASITAMNAPGGIYNFISKKHSETLSGEIQAQTGIQGDGNPVYRTDAFVTSGFGNNWFFTAGGHYRHNEGARNTNFTFSKGGQFKFNLIKENSQGYFKLYGKYLNDQTNRYNGVAATNWNDPTPAFGFDFNNTALMMPEFNANIPDGRNLNSTNSFDPSQGAHAKDLAVGFDFLQDLGNNWSVKNNIKFSFKDANWQTSISNAFVSISDPTVYYLVSNGNPFPVGQIVFKDANTGNELATINNSGIFAGTGSQYISGSLPNDAVMGTSMWYKDNDANEIMQQLNFRKEFSNHDLNFGLASGFSDTSVYTQGSFAFSTYENNPRMLQVTLENPGDPVIALSDEYGVSNYGGLFFTNSRANISQIAVFANDQWKISNKLVLDLGLRFESIKHKGSNDMFEPYTATGGLDGDETTAYDNNILQPTGDRNAFNFTYNYLSYSGGLNYKLNEDAALFGRLSKGHKAPELNYYFNNFSNVPVNAEGEIQDITQIELGLKSSFKDFSFTTTLFWSELKNIGSTNFEFDSDNGSIFYTPIQNNTSRTIGLEWESVYSPIDVLAFRFNGVLQNPKASKWTVYDAAGTVDTSDDNTTDYSGNQLAFNPKLLFNLSAEFNKNKFSSFIKWQYMGKREGNVANAFQLDPYSTFNAGIGYKINKNLSANLLASNIFNSEGLANFFGANTFGANANGTTQEYIEANPDASFVVVPILPRATMLQLNYIF</sequence>
<keyword evidence="10 12" id="KW-0472">Membrane</keyword>